<organism evidence="1">
    <name type="scientific">Anguilla anguilla</name>
    <name type="common">European freshwater eel</name>
    <name type="synonym">Muraena anguilla</name>
    <dbReference type="NCBI Taxonomy" id="7936"/>
    <lineage>
        <taxon>Eukaryota</taxon>
        <taxon>Metazoa</taxon>
        <taxon>Chordata</taxon>
        <taxon>Craniata</taxon>
        <taxon>Vertebrata</taxon>
        <taxon>Euteleostomi</taxon>
        <taxon>Actinopterygii</taxon>
        <taxon>Neopterygii</taxon>
        <taxon>Teleostei</taxon>
        <taxon>Anguilliformes</taxon>
        <taxon>Anguillidae</taxon>
        <taxon>Anguilla</taxon>
    </lineage>
</organism>
<dbReference type="EMBL" id="GBXM01018207">
    <property type="protein sequence ID" value="JAH90370.1"/>
    <property type="molecule type" value="Transcribed_RNA"/>
</dbReference>
<dbReference type="AlphaFoldDB" id="A0A0E9WLC3"/>
<reference evidence="1" key="2">
    <citation type="journal article" date="2015" name="Fish Shellfish Immunol.">
        <title>Early steps in the European eel (Anguilla anguilla)-Vibrio vulnificus interaction in the gills: Role of the RtxA13 toxin.</title>
        <authorList>
            <person name="Callol A."/>
            <person name="Pajuelo D."/>
            <person name="Ebbesson L."/>
            <person name="Teles M."/>
            <person name="MacKenzie S."/>
            <person name="Amaro C."/>
        </authorList>
    </citation>
    <scope>NUCLEOTIDE SEQUENCE</scope>
</reference>
<reference evidence="1" key="1">
    <citation type="submission" date="2014-11" db="EMBL/GenBank/DDBJ databases">
        <authorList>
            <person name="Amaro Gonzalez C."/>
        </authorList>
    </citation>
    <scope>NUCLEOTIDE SEQUENCE</scope>
</reference>
<protein>
    <submittedName>
        <fullName evidence="1">Uncharacterized protein</fullName>
    </submittedName>
</protein>
<sequence>MRPLWVHLPLIKDIILSLFPSSFKMHCRFCHLKRLCQINVCHFVFLSKSLPHTAPPPCPYST</sequence>
<accession>A0A0E9WLC3</accession>
<name>A0A0E9WLC3_ANGAN</name>
<proteinExistence type="predicted"/>
<evidence type="ECO:0000313" key="1">
    <source>
        <dbReference type="EMBL" id="JAH90370.1"/>
    </source>
</evidence>